<reference evidence="2" key="2">
    <citation type="submission" date="2015-01" db="EMBL/GenBank/DDBJ databases">
        <title>Evolutionary Origins and Diversification of the Mycorrhizal Mutualists.</title>
        <authorList>
            <consortium name="DOE Joint Genome Institute"/>
            <consortium name="Mycorrhizal Genomics Consortium"/>
            <person name="Kohler A."/>
            <person name="Kuo A."/>
            <person name="Nagy L.G."/>
            <person name="Floudas D."/>
            <person name="Copeland A."/>
            <person name="Barry K.W."/>
            <person name="Cichocki N."/>
            <person name="Veneault-Fourrey C."/>
            <person name="LaButti K."/>
            <person name="Lindquist E.A."/>
            <person name="Lipzen A."/>
            <person name="Lundell T."/>
            <person name="Morin E."/>
            <person name="Murat C."/>
            <person name="Riley R."/>
            <person name="Ohm R."/>
            <person name="Sun H."/>
            <person name="Tunlid A."/>
            <person name="Henrissat B."/>
            <person name="Grigoriev I.V."/>
            <person name="Hibbett D.S."/>
            <person name="Martin F."/>
        </authorList>
    </citation>
    <scope>NUCLEOTIDE SEQUENCE [LARGE SCALE GENOMIC DNA]</scope>
    <source>
        <strain evidence="2">F 1598</strain>
    </source>
</reference>
<accession>A0A0C3EL91</accession>
<keyword evidence="2" id="KW-1185">Reference proteome</keyword>
<dbReference type="EMBL" id="KN833084">
    <property type="protein sequence ID" value="KIM73370.1"/>
    <property type="molecule type" value="Genomic_DNA"/>
</dbReference>
<dbReference type="HOGENOM" id="CLU_180976_0_0_1"/>
<reference evidence="1 2" key="1">
    <citation type="submission" date="2014-04" db="EMBL/GenBank/DDBJ databases">
        <authorList>
            <consortium name="DOE Joint Genome Institute"/>
            <person name="Kuo A."/>
            <person name="Tarkka M."/>
            <person name="Buscot F."/>
            <person name="Kohler A."/>
            <person name="Nagy L.G."/>
            <person name="Floudas D."/>
            <person name="Copeland A."/>
            <person name="Barry K.W."/>
            <person name="Cichocki N."/>
            <person name="Veneault-Fourrey C."/>
            <person name="LaButti K."/>
            <person name="Lindquist E.A."/>
            <person name="Lipzen A."/>
            <person name="Lundell T."/>
            <person name="Morin E."/>
            <person name="Murat C."/>
            <person name="Sun H."/>
            <person name="Tunlid A."/>
            <person name="Henrissat B."/>
            <person name="Grigoriev I.V."/>
            <person name="Hibbett D.S."/>
            <person name="Martin F."/>
            <person name="Nordberg H.P."/>
            <person name="Cantor M.N."/>
            <person name="Hua S.X."/>
        </authorList>
    </citation>
    <scope>NUCLEOTIDE SEQUENCE [LARGE SCALE GENOMIC DNA]</scope>
    <source>
        <strain evidence="1 2">F 1598</strain>
    </source>
</reference>
<feature type="non-terminal residue" evidence="1">
    <location>
        <position position="80"/>
    </location>
</feature>
<dbReference type="InParanoid" id="A0A0C3EL91"/>
<dbReference type="AlphaFoldDB" id="A0A0C3EL91"/>
<evidence type="ECO:0000313" key="2">
    <source>
        <dbReference type="Proteomes" id="UP000054166"/>
    </source>
</evidence>
<feature type="non-terminal residue" evidence="1">
    <location>
        <position position="1"/>
    </location>
</feature>
<sequence length="80" mass="9125">KFFPHYDGPYDIIDVHTETSNYTLELPNSPNTYPTYHTSELKLFSANNDALFPSCELSQPQPIITSDGLKEYLVQEIIDS</sequence>
<gene>
    <name evidence="1" type="ORF">PILCRDRAFT_54478</name>
</gene>
<dbReference type="STRING" id="765440.A0A0C3EL91"/>
<dbReference type="OrthoDB" id="3268967at2759"/>
<proteinExistence type="predicted"/>
<name>A0A0C3EL91_PILCF</name>
<dbReference type="Proteomes" id="UP000054166">
    <property type="component" value="Unassembled WGS sequence"/>
</dbReference>
<protein>
    <submittedName>
        <fullName evidence="1">Uncharacterized protein</fullName>
    </submittedName>
</protein>
<organism evidence="1 2">
    <name type="scientific">Piloderma croceum (strain F 1598)</name>
    <dbReference type="NCBI Taxonomy" id="765440"/>
    <lineage>
        <taxon>Eukaryota</taxon>
        <taxon>Fungi</taxon>
        <taxon>Dikarya</taxon>
        <taxon>Basidiomycota</taxon>
        <taxon>Agaricomycotina</taxon>
        <taxon>Agaricomycetes</taxon>
        <taxon>Agaricomycetidae</taxon>
        <taxon>Atheliales</taxon>
        <taxon>Atheliaceae</taxon>
        <taxon>Piloderma</taxon>
    </lineage>
</organism>
<evidence type="ECO:0000313" key="1">
    <source>
        <dbReference type="EMBL" id="KIM73370.1"/>
    </source>
</evidence>